<dbReference type="InterPro" id="IPR004827">
    <property type="entry name" value="bZIP"/>
</dbReference>
<dbReference type="PROSITE" id="PS00036">
    <property type="entry name" value="BZIP_BASIC"/>
    <property type="match status" value="1"/>
</dbReference>
<gene>
    <name evidence="4" type="ORF">M427DRAFT_67497</name>
</gene>
<feature type="region of interest" description="Disordered" evidence="2">
    <location>
        <begin position="1"/>
        <end position="39"/>
    </location>
</feature>
<evidence type="ECO:0000256" key="1">
    <source>
        <dbReference type="SAM" id="Coils"/>
    </source>
</evidence>
<feature type="compositionally biased region" description="Basic and acidic residues" evidence="2">
    <location>
        <begin position="18"/>
        <end position="30"/>
    </location>
</feature>
<sequence>MMPGSPTNHDGDSSAESSTDRAKALREKNKYAQKAWRAKKRREQDFLQSAFAQSQARLRELESENAALREENRLLNALREENRLLMAHVEQMKELIAFGPSHSPVSTPLPQSRVPSGGFQQSYTTSQAQLDAYPVTSSSPILQPYNNSQAQWDAYPVMSASPILNQSLVSSHSAPIVYFPPTLPDSPPPNSHSHTHSQAITQSVIPTNDTLIDWFQIQQMATKGFPLP</sequence>
<organism evidence="4 5">
    <name type="scientific">Gonapodya prolifera (strain JEL478)</name>
    <name type="common">Monoblepharis prolifera</name>
    <dbReference type="NCBI Taxonomy" id="1344416"/>
    <lineage>
        <taxon>Eukaryota</taxon>
        <taxon>Fungi</taxon>
        <taxon>Fungi incertae sedis</taxon>
        <taxon>Chytridiomycota</taxon>
        <taxon>Chytridiomycota incertae sedis</taxon>
        <taxon>Monoblepharidomycetes</taxon>
        <taxon>Monoblepharidales</taxon>
        <taxon>Gonapodyaceae</taxon>
        <taxon>Gonapodya</taxon>
    </lineage>
</organism>
<feature type="coiled-coil region" evidence="1">
    <location>
        <begin position="44"/>
        <end position="95"/>
    </location>
</feature>
<dbReference type="Proteomes" id="UP000070544">
    <property type="component" value="Unassembled WGS sequence"/>
</dbReference>
<dbReference type="EMBL" id="KQ965740">
    <property type="protein sequence ID" value="KXS18894.1"/>
    <property type="molecule type" value="Genomic_DNA"/>
</dbReference>
<evidence type="ECO:0000313" key="4">
    <source>
        <dbReference type="EMBL" id="KXS18894.1"/>
    </source>
</evidence>
<proteinExistence type="predicted"/>
<keyword evidence="5" id="KW-1185">Reference proteome</keyword>
<dbReference type="CDD" id="cd14686">
    <property type="entry name" value="bZIP"/>
    <property type="match status" value="1"/>
</dbReference>
<evidence type="ECO:0000313" key="5">
    <source>
        <dbReference type="Proteomes" id="UP000070544"/>
    </source>
</evidence>
<keyword evidence="1" id="KW-0175">Coiled coil</keyword>
<reference evidence="4 5" key="1">
    <citation type="journal article" date="2015" name="Genome Biol. Evol.">
        <title>Phylogenomic analyses indicate that early fungi evolved digesting cell walls of algal ancestors of land plants.</title>
        <authorList>
            <person name="Chang Y."/>
            <person name="Wang S."/>
            <person name="Sekimoto S."/>
            <person name="Aerts A.L."/>
            <person name="Choi C."/>
            <person name="Clum A."/>
            <person name="LaButti K.M."/>
            <person name="Lindquist E.A."/>
            <person name="Yee Ngan C."/>
            <person name="Ohm R.A."/>
            <person name="Salamov A.A."/>
            <person name="Grigoriev I.V."/>
            <person name="Spatafora J.W."/>
            <person name="Berbee M.L."/>
        </authorList>
    </citation>
    <scope>NUCLEOTIDE SEQUENCE [LARGE SCALE GENOMIC DNA]</scope>
    <source>
        <strain evidence="4 5">JEL478</strain>
    </source>
</reference>
<protein>
    <recommendedName>
        <fullName evidence="3">BZIP domain-containing protein</fullName>
    </recommendedName>
</protein>
<evidence type="ECO:0000259" key="3">
    <source>
        <dbReference type="PROSITE" id="PS00036"/>
    </source>
</evidence>
<accession>A0A139AQG5</accession>
<evidence type="ECO:0000256" key="2">
    <source>
        <dbReference type="SAM" id="MobiDB-lite"/>
    </source>
</evidence>
<dbReference type="AlphaFoldDB" id="A0A139AQG5"/>
<name>A0A139AQG5_GONPJ</name>
<dbReference type="GO" id="GO:0003700">
    <property type="term" value="F:DNA-binding transcription factor activity"/>
    <property type="evidence" value="ECO:0007669"/>
    <property type="project" value="InterPro"/>
</dbReference>
<feature type="domain" description="BZIP" evidence="3">
    <location>
        <begin position="26"/>
        <end position="39"/>
    </location>
</feature>